<evidence type="ECO:0000256" key="2">
    <source>
        <dbReference type="RuleBase" id="RU003875"/>
    </source>
</evidence>
<dbReference type="PANTHER" id="PTHR42932">
    <property type="entry name" value="GENERAL STRESS PROTEIN 20U"/>
    <property type="match status" value="1"/>
</dbReference>
<dbReference type="EMBL" id="JACXSI010000049">
    <property type="protein sequence ID" value="MBD3109951.1"/>
    <property type="molecule type" value="Genomic_DNA"/>
</dbReference>
<reference evidence="4" key="1">
    <citation type="submission" date="2020-09" db="EMBL/GenBank/DDBJ databases">
        <title>Bacillus faecalis sp. nov., a moderately halophilic bacterium isolated from cow faeces.</title>
        <authorList>
            <person name="Jiang L."/>
            <person name="Lee J."/>
        </authorList>
    </citation>
    <scope>NUCLEOTIDE SEQUENCE</scope>
    <source>
        <strain evidence="4">AGMB 02131</strain>
    </source>
</reference>
<organism evidence="4 5">
    <name type="scientific">Peribacillus faecalis</name>
    <dbReference type="NCBI Taxonomy" id="2772559"/>
    <lineage>
        <taxon>Bacteria</taxon>
        <taxon>Bacillati</taxon>
        <taxon>Bacillota</taxon>
        <taxon>Bacilli</taxon>
        <taxon>Bacillales</taxon>
        <taxon>Bacillaceae</taxon>
        <taxon>Peribacillus</taxon>
    </lineage>
</organism>
<dbReference type="InterPro" id="IPR002177">
    <property type="entry name" value="DPS_DNA-bd"/>
</dbReference>
<dbReference type="PANTHER" id="PTHR42932:SF1">
    <property type="entry name" value="GENERAL STRESS PROTEIN 20U"/>
    <property type="match status" value="1"/>
</dbReference>
<dbReference type="PIRSF" id="PIRSF005900">
    <property type="entry name" value="Dps"/>
    <property type="match status" value="1"/>
</dbReference>
<dbReference type="InterPro" id="IPR008331">
    <property type="entry name" value="Ferritin_DPS_dom"/>
</dbReference>
<accession>A0A927CYF3</accession>
<dbReference type="RefSeq" id="WP_190999486.1">
    <property type="nucleotide sequence ID" value="NZ_JACXSI010000049.1"/>
</dbReference>
<dbReference type="GO" id="GO:0016722">
    <property type="term" value="F:oxidoreductase activity, acting on metal ions"/>
    <property type="evidence" value="ECO:0007669"/>
    <property type="project" value="InterPro"/>
</dbReference>
<comment type="similarity">
    <text evidence="1 2">Belongs to the Dps family.</text>
</comment>
<keyword evidence="5" id="KW-1185">Reference proteome</keyword>
<dbReference type="InterPro" id="IPR009078">
    <property type="entry name" value="Ferritin-like_SF"/>
</dbReference>
<dbReference type="InterPro" id="IPR023188">
    <property type="entry name" value="DPS_DNA-bd_CS"/>
</dbReference>
<feature type="domain" description="Ferritin/DPS" evidence="3">
    <location>
        <begin position="7"/>
        <end position="144"/>
    </location>
</feature>
<dbReference type="Pfam" id="PF00210">
    <property type="entry name" value="Ferritin"/>
    <property type="match status" value="1"/>
</dbReference>
<name>A0A927CYF3_9BACI</name>
<evidence type="ECO:0000259" key="3">
    <source>
        <dbReference type="Pfam" id="PF00210"/>
    </source>
</evidence>
<dbReference type="CDD" id="cd01043">
    <property type="entry name" value="DPS"/>
    <property type="match status" value="1"/>
</dbReference>
<sequence>MSQLQTLMNQQLANWTLLYTKLHNYHWYVKGPNFFTLHIKFEEFYTEASTYIDDTAERLLTIGGQPVATLKEVLELATISEAKGTEKADEMVQVILEDFNTLCKDIDAILAAADEANDEETADLYLGIKAALEKHMWMLQSYLG</sequence>
<dbReference type="AlphaFoldDB" id="A0A927CYF3"/>
<evidence type="ECO:0000256" key="1">
    <source>
        <dbReference type="ARBA" id="ARBA00009497"/>
    </source>
</evidence>
<evidence type="ECO:0000313" key="5">
    <source>
        <dbReference type="Proteomes" id="UP000602076"/>
    </source>
</evidence>
<dbReference type="Gene3D" id="1.20.1260.10">
    <property type="match status" value="1"/>
</dbReference>
<evidence type="ECO:0000313" key="4">
    <source>
        <dbReference type="EMBL" id="MBD3109951.1"/>
    </source>
</evidence>
<comment type="caution">
    <text evidence="4">The sequence shown here is derived from an EMBL/GenBank/DDBJ whole genome shotgun (WGS) entry which is preliminary data.</text>
</comment>
<dbReference type="PROSITE" id="PS00818">
    <property type="entry name" value="DPS_1"/>
    <property type="match status" value="1"/>
</dbReference>
<dbReference type="InterPro" id="IPR012347">
    <property type="entry name" value="Ferritin-like"/>
</dbReference>
<proteinExistence type="inferred from homology"/>
<dbReference type="SUPFAM" id="SSF47240">
    <property type="entry name" value="Ferritin-like"/>
    <property type="match status" value="1"/>
</dbReference>
<protein>
    <submittedName>
        <fullName evidence="4">DNA starvation/stationary phase protection protein</fullName>
    </submittedName>
</protein>
<dbReference type="GO" id="GO:0008199">
    <property type="term" value="F:ferric iron binding"/>
    <property type="evidence" value="ECO:0007669"/>
    <property type="project" value="InterPro"/>
</dbReference>
<gene>
    <name evidence="4" type="ORF">IEO70_16550</name>
</gene>
<dbReference type="PRINTS" id="PR01346">
    <property type="entry name" value="HELNAPAPROT"/>
</dbReference>
<dbReference type="Proteomes" id="UP000602076">
    <property type="component" value="Unassembled WGS sequence"/>
</dbReference>